<reference evidence="1 2" key="1">
    <citation type="submission" date="2019-05" db="EMBL/GenBank/DDBJ databases">
        <title>The compact genome of Giardia muris reveals important steps in the evolution of intestinal protozoan parasites.</title>
        <authorList>
            <person name="Xu F."/>
            <person name="Jimenez-Gonzalez A."/>
            <person name="Einarsson E."/>
            <person name="Astvaldsson A."/>
            <person name="Peirasmaki D."/>
            <person name="Eckmann L."/>
            <person name="Andersson J.O."/>
            <person name="Svard S.G."/>
            <person name="Jerlstrom-Hultqvist J."/>
        </authorList>
    </citation>
    <scope>NUCLEOTIDE SEQUENCE [LARGE SCALE GENOMIC DNA]</scope>
    <source>
        <strain evidence="1 2">Roberts-Thomson</strain>
    </source>
</reference>
<name>A0A4Z1ST12_GIAMU</name>
<evidence type="ECO:0008006" key="3">
    <source>
        <dbReference type="Google" id="ProtNLM"/>
    </source>
</evidence>
<proteinExistence type="predicted"/>
<evidence type="ECO:0000313" key="2">
    <source>
        <dbReference type="Proteomes" id="UP000315496"/>
    </source>
</evidence>
<gene>
    <name evidence="1" type="ORF">GMRT_14540</name>
</gene>
<dbReference type="EMBL" id="VDLU01000002">
    <property type="protein sequence ID" value="TNJ29066.1"/>
    <property type="molecule type" value="Genomic_DNA"/>
</dbReference>
<comment type="caution">
    <text evidence="1">The sequence shown here is derived from an EMBL/GenBank/DDBJ whole genome shotgun (WGS) entry which is preliminary data.</text>
</comment>
<keyword evidence="2" id="KW-1185">Reference proteome</keyword>
<evidence type="ECO:0000313" key="1">
    <source>
        <dbReference type="EMBL" id="TNJ29066.1"/>
    </source>
</evidence>
<sequence>MLESIEGLLTSVSGCTDSAAGITELNGLMIKIKDLTAADLQPFLQPVLHLAEKKAVPPLTTPAIFCLYKSQGASEVADRLVDPNTIVHVIDCLSTGGTPFVQAQALHLLLTHAVARCIELDREGSVDAYEELAGRIVGYIRGYAAIPACNEAVIVCINALLRLQLLTLNYADCARSLHSFRPAPDVSHTQLARFRFYASLALALSGQVSRALQQLAKAHQLVKEHFPTSSFNYEISAFMSLFRALAGVSYTIDPPKTTLTFEPIYDLLSNNPHLSARCVAVRLSHAYRHISLQDVCEKVGLGVEATQELLANCTREGAFQCQLIKIDGVPAVEFHADDATQKRAMFRGDALRLAARATEIREAFVKKSVVYDNKAVDNRPVDMAREDDESYDDDDYY</sequence>
<dbReference type="AlphaFoldDB" id="A0A4Z1ST12"/>
<protein>
    <recommendedName>
        <fullName evidence="3">COP9 signalosome complex subunit 3</fullName>
    </recommendedName>
</protein>
<dbReference type="VEuPathDB" id="GiardiaDB:GMRT_14540"/>
<accession>A0A4Z1ST12</accession>
<dbReference type="Proteomes" id="UP000315496">
    <property type="component" value="Chromosome 2"/>
</dbReference>
<organism evidence="1 2">
    <name type="scientific">Giardia muris</name>
    <dbReference type="NCBI Taxonomy" id="5742"/>
    <lineage>
        <taxon>Eukaryota</taxon>
        <taxon>Metamonada</taxon>
        <taxon>Diplomonadida</taxon>
        <taxon>Hexamitidae</taxon>
        <taxon>Giardiinae</taxon>
        <taxon>Giardia</taxon>
    </lineage>
</organism>